<name>A0A9W6FNZ3_9MICO</name>
<feature type="region of interest" description="Disordered" evidence="1">
    <location>
        <begin position="1"/>
        <end position="27"/>
    </location>
</feature>
<protein>
    <submittedName>
        <fullName evidence="2">Uncharacterized protein</fullName>
    </submittedName>
</protein>
<dbReference type="Proteomes" id="UP001144396">
    <property type="component" value="Unassembled WGS sequence"/>
</dbReference>
<reference evidence="2" key="1">
    <citation type="submission" date="2022-12" db="EMBL/GenBank/DDBJ databases">
        <title>Reference genome sequencing for broad-spectrum identification of bacterial and archaeal isolates by mass spectrometry.</title>
        <authorList>
            <person name="Sekiguchi Y."/>
            <person name="Tourlousse D.M."/>
        </authorList>
    </citation>
    <scope>NUCLEOTIDE SEQUENCE</scope>
    <source>
        <strain evidence="2">14</strain>
    </source>
</reference>
<organism evidence="2 3">
    <name type="scientific">Agromyces rhizosphaerae</name>
    <dbReference type="NCBI Taxonomy" id="88374"/>
    <lineage>
        <taxon>Bacteria</taxon>
        <taxon>Bacillati</taxon>
        <taxon>Actinomycetota</taxon>
        <taxon>Actinomycetes</taxon>
        <taxon>Micrococcales</taxon>
        <taxon>Microbacteriaceae</taxon>
        <taxon>Agromyces</taxon>
    </lineage>
</organism>
<gene>
    <name evidence="2" type="ORF">ARHIZOSPH14_12580</name>
</gene>
<dbReference type="EMBL" id="BSDP01000001">
    <property type="protein sequence ID" value="GLI27016.1"/>
    <property type="molecule type" value="Genomic_DNA"/>
</dbReference>
<evidence type="ECO:0000256" key="1">
    <source>
        <dbReference type="SAM" id="MobiDB-lite"/>
    </source>
</evidence>
<evidence type="ECO:0000313" key="3">
    <source>
        <dbReference type="Proteomes" id="UP001144396"/>
    </source>
</evidence>
<dbReference type="AlphaFoldDB" id="A0A9W6FNZ3"/>
<keyword evidence="3" id="KW-1185">Reference proteome</keyword>
<comment type="caution">
    <text evidence="2">The sequence shown here is derived from an EMBL/GenBank/DDBJ whole genome shotgun (WGS) entry which is preliminary data.</text>
</comment>
<accession>A0A9W6FNZ3</accession>
<proteinExistence type="predicted"/>
<evidence type="ECO:0000313" key="2">
    <source>
        <dbReference type="EMBL" id="GLI27016.1"/>
    </source>
</evidence>
<sequence>MTLAARAGARTVVSRGDGHGSGTVGVRGERRNLPAARCVVVARRGILFTYFRGERWGARA</sequence>